<evidence type="ECO:0000313" key="3">
    <source>
        <dbReference type="EnsemblMetazoa" id="XP_016973099.1"/>
    </source>
</evidence>
<dbReference type="EnsemblMetazoa" id="XM_017117610.1">
    <property type="protein sequence ID" value="XP_016973099.1"/>
    <property type="gene ID" value="LOC108040245"/>
</dbReference>
<reference evidence="3" key="3">
    <citation type="submission" date="2025-05" db="UniProtKB">
        <authorList>
            <consortium name="EnsemblMetazoa"/>
        </authorList>
    </citation>
    <scope>IDENTIFICATION</scope>
</reference>
<organism evidence="5">
    <name type="scientific">Drosophila rhopaloa</name>
    <name type="common">Fruit fly</name>
    <dbReference type="NCBI Taxonomy" id="1041015"/>
    <lineage>
        <taxon>Eukaryota</taxon>
        <taxon>Metazoa</taxon>
        <taxon>Ecdysozoa</taxon>
        <taxon>Arthropoda</taxon>
        <taxon>Hexapoda</taxon>
        <taxon>Insecta</taxon>
        <taxon>Pterygota</taxon>
        <taxon>Neoptera</taxon>
        <taxon>Endopterygota</taxon>
        <taxon>Diptera</taxon>
        <taxon>Brachycera</taxon>
        <taxon>Muscomorpha</taxon>
        <taxon>Ephydroidea</taxon>
        <taxon>Drosophilidae</taxon>
        <taxon>Drosophila</taxon>
        <taxon>Sophophora</taxon>
    </lineage>
</organism>
<sequence length="410" mass="46112">MELLARDTNTSSNRLGSHRVFLLAAPFHFLQQLAVQPEERYTHSIDTAHQSGQRGAPGGLVEGVVEREGSKLGRFLGVSLCLSECDLRTVLDSRWDSLLVDCEISSGTDRVQWLISSKTGVFPTMFTKYLASLAIFGLFWGLIAGTAVEQYGVYGGSSISSTERINTELRCMNINPQQSVNLEQIMGLWYGSEIIVHTQDFPGTYEYDSCVIIHLADVTDQIRFGQANRGYGAQDYNRNQNNYGRTTTTTQSSYQDTDEYHRRSFQQSQQRYLRLVWSERDNNLEYTFNYTIAEPGRWSNIGDQRGSLVALNTYTQFTGTVQVVKAVNDHLVLTFCGNDLKSSIYTVVLSRNRMGLGSDELRSIRNLLSRRGLYTETIRKVCNGCGRLSGSLFALFALLLVVRLAWGRGQ</sequence>
<keyword evidence="2" id="KW-0472">Membrane</keyword>
<keyword evidence="2" id="KW-0812">Transmembrane</keyword>
<dbReference type="Proteomes" id="UP001652680">
    <property type="component" value="Unassembled WGS sequence"/>
</dbReference>
<dbReference type="GeneID" id="108040245"/>
<proteinExistence type="predicted"/>
<protein>
    <submittedName>
        <fullName evidence="5">Uncharacterized protein LOC108040245</fullName>
    </submittedName>
</protein>
<evidence type="ECO:0000313" key="5">
    <source>
        <dbReference type="RefSeq" id="XP_016973099.1"/>
    </source>
</evidence>
<gene>
    <name evidence="5" type="primary">LOC108040245</name>
    <name evidence="3" type="synonym">108040245</name>
</gene>
<feature type="region of interest" description="Disordered" evidence="1">
    <location>
        <begin position="233"/>
        <end position="257"/>
    </location>
</feature>
<dbReference type="Gene3D" id="2.40.128.20">
    <property type="match status" value="1"/>
</dbReference>
<keyword evidence="4" id="KW-1185">Reference proteome</keyword>
<dbReference type="SUPFAM" id="SSF50814">
    <property type="entry name" value="Lipocalins"/>
    <property type="match status" value="1"/>
</dbReference>
<evidence type="ECO:0000256" key="2">
    <source>
        <dbReference type="SAM" id="Phobius"/>
    </source>
</evidence>
<dbReference type="InterPro" id="IPR012674">
    <property type="entry name" value="Calycin"/>
</dbReference>
<evidence type="ECO:0000256" key="1">
    <source>
        <dbReference type="SAM" id="MobiDB-lite"/>
    </source>
</evidence>
<evidence type="ECO:0000313" key="4">
    <source>
        <dbReference type="Proteomes" id="UP001652680"/>
    </source>
</evidence>
<reference evidence="5" key="2">
    <citation type="submission" date="2025-04" db="UniProtKB">
        <authorList>
            <consortium name="RefSeq"/>
        </authorList>
    </citation>
    <scope>IDENTIFICATION</scope>
</reference>
<accession>A0A6P4E981</accession>
<dbReference type="RefSeq" id="XP_016973099.1">
    <property type="nucleotide sequence ID" value="XM_017117610.1"/>
</dbReference>
<keyword evidence="2" id="KW-1133">Transmembrane helix</keyword>
<dbReference type="AlphaFoldDB" id="A0A6P4E981"/>
<feature type="compositionally biased region" description="Low complexity" evidence="1">
    <location>
        <begin position="236"/>
        <end position="255"/>
    </location>
</feature>
<dbReference type="OrthoDB" id="6615450at2759"/>
<reference evidence="4" key="1">
    <citation type="journal article" date="2021" name="Elife">
        <title>Highly contiguous assemblies of 101 drosophilid genomes.</title>
        <authorList>
            <person name="Kim B.Y."/>
            <person name="Wang J.R."/>
            <person name="Miller D.E."/>
            <person name="Barmina O."/>
            <person name="Delaney E."/>
            <person name="Thompson A."/>
            <person name="Comeault A.A."/>
            <person name="Peede D."/>
            <person name="D'Agostino E.R."/>
            <person name="Pelaez J."/>
            <person name="Aguilar J.M."/>
            <person name="Haji D."/>
            <person name="Matsunaga T."/>
            <person name="Armstrong E.E."/>
            <person name="Zych M."/>
            <person name="Ogawa Y."/>
            <person name="Stamenkovic-Radak M."/>
            <person name="Jelic M."/>
            <person name="Veselinovic M.S."/>
            <person name="Tanaskovic M."/>
            <person name="Eric P."/>
            <person name="Gao J.J."/>
            <person name="Katoh T.K."/>
            <person name="Toda M.J."/>
            <person name="Watabe H."/>
            <person name="Watada M."/>
            <person name="Davis J.S."/>
            <person name="Moyle L.C."/>
            <person name="Manoli G."/>
            <person name="Bertolini E."/>
            <person name="Kostal V."/>
            <person name="Hawley R.S."/>
            <person name="Takahashi A."/>
            <person name="Jones C.D."/>
            <person name="Price D.K."/>
            <person name="Whiteman N."/>
            <person name="Kopp A."/>
            <person name="Matute D.R."/>
            <person name="Petrov D.A."/>
        </authorList>
    </citation>
    <scope>NUCLEOTIDE SEQUENCE [LARGE SCALE GENOMIC DNA]</scope>
</reference>
<feature type="transmembrane region" description="Helical" evidence="2">
    <location>
        <begin position="388"/>
        <end position="406"/>
    </location>
</feature>
<name>A0A6P4E981_DRORH</name>